<dbReference type="GO" id="GO:0004180">
    <property type="term" value="F:carboxypeptidase activity"/>
    <property type="evidence" value="ECO:0007669"/>
    <property type="project" value="UniProtKB-KW"/>
</dbReference>
<evidence type="ECO:0000313" key="2">
    <source>
        <dbReference type="Proteomes" id="UP000199545"/>
    </source>
</evidence>
<dbReference type="OrthoDB" id="2990698at2"/>
<organism evidence="1 2">
    <name type="scientific">Thermoflavimicrobium dichotomicum</name>
    <dbReference type="NCBI Taxonomy" id="46223"/>
    <lineage>
        <taxon>Bacteria</taxon>
        <taxon>Bacillati</taxon>
        <taxon>Bacillota</taxon>
        <taxon>Bacilli</taxon>
        <taxon>Bacillales</taxon>
        <taxon>Thermoactinomycetaceae</taxon>
        <taxon>Thermoflavimicrobium</taxon>
    </lineage>
</organism>
<dbReference type="Proteomes" id="UP000199545">
    <property type="component" value="Unassembled WGS sequence"/>
</dbReference>
<name>A0A1I3R9I9_9BACL</name>
<keyword evidence="2" id="KW-1185">Reference proteome</keyword>
<proteinExistence type="predicted"/>
<gene>
    <name evidence="1" type="ORF">SAMN05421852_109103</name>
</gene>
<keyword evidence="1" id="KW-0378">Hydrolase</keyword>
<dbReference type="STRING" id="46223.SAMN05421852_109103"/>
<reference evidence="1 2" key="1">
    <citation type="submission" date="2016-10" db="EMBL/GenBank/DDBJ databases">
        <authorList>
            <person name="de Groot N.N."/>
        </authorList>
    </citation>
    <scope>NUCLEOTIDE SEQUENCE [LARGE SCALE GENOMIC DNA]</scope>
    <source>
        <strain evidence="1 2">DSM 44778</strain>
    </source>
</reference>
<keyword evidence="1" id="KW-0645">Protease</keyword>
<accession>A0A1I3R9I9</accession>
<dbReference type="SUPFAM" id="SSF49464">
    <property type="entry name" value="Carboxypeptidase regulatory domain-like"/>
    <property type="match status" value="1"/>
</dbReference>
<dbReference type="RefSeq" id="WP_093230216.1">
    <property type="nucleotide sequence ID" value="NZ_FORR01000009.1"/>
</dbReference>
<protein>
    <submittedName>
        <fullName evidence="1">Carboxypeptidase regulatory-like domain-containing protein</fullName>
    </submittedName>
</protein>
<evidence type="ECO:0000313" key="1">
    <source>
        <dbReference type="EMBL" id="SFJ43273.1"/>
    </source>
</evidence>
<dbReference type="Gene3D" id="2.60.40.1120">
    <property type="entry name" value="Carboxypeptidase-like, regulatory domain"/>
    <property type="match status" value="1"/>
</dbReference>
<keyword evidence="1" id="KW-0121">Carboxypeptidase</keyword>
<dbReference type="EMBL" id="FORR01000009">
    <property type="protein sequence ID" value="SFJ43273.1"/>
    <property type="molecule type" value="Genomic_DNA"/>
</dbReference>
<dbReference type="InterPro" id="IPR008969">
    <property type="entry name" value="CarboxyPept-like_regulatory"/>
</dbReference>
<dbReference type="Pfam" id="PF13620">
    <property type="entry name" value="CarboxypepD_reg"/>
    <property type="match status" value="1"/>
</dbReference>
<dbReference type="AlphaFoldDB" id="A0A1I3R9I9"/>
<sequence>MFKKRVFTLILGTLLFLFPIGCTKNESPPSPVPSKEQGLLQGTVTDEQGQPVAQAAVEPIPQFQVSLPEIGKVTDEKGKFQWSLPIGKYQIKIAKEGYQPVTKEINLTEKGASLTFVLKKEKEK</sequence>